<keyword evidence="2" id="KW-1185">Reference proteome</keyword>
<proteinExistence type="predicted"/>
<evidence type="ECO:0000256" key="1">
    <source>
        <dbReference type="SAM" id="SignalP"/>
    </source>
</evidence>
<protein>
    <submittedName>
        <fullName evidence="3">Uncharacterized protein LOC106170321</fullName>
    </submittedName>
</protein>
<sequence>MSKMADNIRLVLKLLVLFVLIDAVGAVHPEHPPDCGELGAIPLLNHCSMRGAALGNNSCADEYREHCTGAEELCCEMGLKIDSTSCDARTSSQAPSYCSDNNTFTICCECCETAQTGQGICAEKAAAHPDCPRATILACCEDDTSNLNPPIAKTGRDTPIVTIELG</sequence>
<dbReference type="RefSeq" id="XP_013405614.1">
    <property type="nucleotide sequence ID" value="XM_013550160.1"/>
</dbReference>
<keyword evidence="1" id="KW-0732">Signal</keyword>
<name>A0A1S3J701_LINAN</name>
<feature type="chain" id="PRO_5010310100" evidence="1">
    <location>
        <begin position="27"/>
        <end position="166"/>
    </location>
</feature>
<accession>A0A1S3J701</accession>
<dbReference type="Proteomes" id="UP000085678">
    <property type="component" value="Unplaced"/>
</dbReference>
<dbReference type="GeneID" id="106170321"/>
<dbReference type="KEGG" id="lak:106170321"/>
<organism evidence="2 3">
    <name type="scientific">Lingula anatina</name>
    <name type="common">Brachiopod</name>
    <name type="synonym">Lingula unguis</name>
    <dbReference type="NCBI Taxonomy" id="7574"/>
    <lineage>
        <taxon>Eukaryota</taxon>
        <taxon>Metazoa</taxon>
        <taxon>Spiralia</taxon>
        <taxon>Lophotrochozoa</taxon>
        <taxon>Brachiopoda</taxon>
        <taxon>Linguliformea</taxon>
        <taxon>Lingulata</taxon>
        <taxon>Lingulida</taxon>
        <taxon>Linguloidea</taxon>
        <taxon>Lingulidae</taxon>
        <taxon>Lingula</taxon>
    </lineage>
</organism>
<evidence type="ECO:0000313" key="3">
    <source>
        <dbReference type="RefSeq" id="XP_013405614.1"/>
    </source>
</evidence>
<gene>
    <name evidence="3" type="primary">LOC106170321</name>
</gene>
<feature type="signal peptide" evidence="1">
    <location>
        <begin position="1"/>
        <end position="26"/>
    </location>
</feature>
<dbReference type="AlphaFoldDB" id="A0A1S3J701"/>
<reference evidence="3" key="1">
    <citation type="submission" date="2025-08" db="UniProtKB">
        <authorList>
            <consortium name="RefSeq"/>
        </authorList>
    </citation>
    <scope>IDENTIFICATION</scope>
    <source>
        <tissue evidence="3">Gonads</tissue>
    </source>
</reference>
<dbReference type="InParanoid" id="A0A1S3J701"/>
<evidence type="ECO:0000313" key="2">
    <source>
        <dbReference type="Proteomes" id="UP000085678"/>
    </source>
</evidence>